<comment type="caution">
    <text evidence="4">The sequence shown here is derived from an EMBL/GenBank/DDBJ whole genome shotgun (WGS) entry which is preliminary data.</text>
</comment>
<dbReference type="InterPro" id="IPR047611">
    <property type="entry name" value="RepABC_RepC"/>
</dbReference>
<dbReference type="NCBIfam" id="NF040974">
    <property type="entry name" value="RepABC_RepC"/>
    <property type="match status" value="1"/>
</dbReference>
<dbReference type="AlphaFoldDB" id="A0A6B2NMU0"/>
<dbReference type="InterPro" id="IPR036388">
    <property type="entry name" value="WH-like_DNA-bd_sf"/>
</dbReference>
<accession>A0A6B2NMU0</accession>
<dbReference type="RefSeq" id="WP_164128559.1">
    <property type="nucleotide sequence ID" value="NZ_JAAGOX010000010.1"/>
</dbReference>
<protein>
    <submittedName>
        <fullName evidence="4">Replication initiation protein RepC</fullName>
    </submittedName>
</protein>
<proteinExistence type="predicted"/>
<evidence type="ECO:0000259" key="3">
    <source>
        <dbReference type="Pfam" id="PF11800"/>
    </source>
</evidence>
<dbReference type="InterPro" id="IPR021760">
    <property type="entry name" value="RepC_C"/>
</dbReference>
<feature type="domain" description="Plasmid replication protein C N-terminal" evidence="2">
    <location>
        <begin position="12"/>
        <end position="182"/>
    </location>
</feature>
<evidence type="ECO:0000313" key="4">
    <source>
        <dbReference type="EMBL" id="NDW44580.1"/>
    </source>
</evidence>
<dbReference type="Pfam" id="PF11800">
    <property type="entry name" value="RP-C_C"/>
    <property type="match status" value="1"/>
</dbReference>
<feature type="domain" description="Plasmid replication protein C C-terminal" evidence="3">
    <location>
        <begin position="297"/>
        <end position="396"/>
    </location>
</feature>
<evidence type="ECO:0000256" key="1">
    <source>
        <dbReference type="SAM" id="MobiDB-lite"/>
    </source>
</evidence>
<organism evidence="4">
    <name type="scientific">Ruegeria sp. PrR005</name>
    <dbReference type="NCBI Taxonomy" id="2706882"/>
    <lineage>
        <taxon>Bacteria</taxon>
        <taxon>Pseudomonadati</taxon>
        <taxon>Pseudomonadota</taxon>
        <taxon>Alphaproteobacteria</taxon>
        <taxon>Rhodobacterales</taxon>
        <taxon>Roseobacteraceae</taxon>
        <taxon>Ruegeria</taxon>
    </lineage>
</organism>
<reference evidence="4" key="1">
    <citation type="submission" date="2020-02" db="EMBL/GenBank/DDBJ databases">
        <title>Delineation of the pyrene-degrading pathway in Roseobacter clade bacteria by genomic analysis.</title>
        <authorList>
            <person name="Zhou H."/>
            <person name="Wang H."/>
        </authorList>
    </citation>
    <scope>NUCLEOTIDE SEQUENCE</scope>
    <source>
        <strain evidence="4">PrR005</strain>
    </source>
</reference>
<feature type="region of interest" description="Disordered" evidence="1">
    <location>
        <begin position="240"/>
        <end position="294"/>
    </location>
</feature>
<evidence type="ECO:0000259" key="2">
    <source>
        <dbReference type="Pfam" id="PF03428"/>
    </source>
</evidence>
<gene>
    <name evidence="4" type="ORF">G0P99_06385</name>
</gene>
<dbReference type="InterPro" id="IPR005090">
    <property type="entry name" value="RepC_N"/>
</dbReference>
<feature type="compositionally biased region" description="Basic and acidic residues" evidence="1">
    <location>
        <begin position="252"/>
        <end position="265"/>
    </location>
</feature>
<feature type="compositionally biased region" description="Polar residues" evidence="1">
    <location>
        <begin position="267"/>
        <end position="289"/>
    </location>
</feature>
<name>A0A6B2NMU0_9RHOB</name>
<sequence>MEQLTTTPFGQRPVTAGLIARAAAHQRAPKLSHIDKWSLFRDLCTARTAFGVTDRDLTVLNALLSFYPETNLSDNAGLIVFPSNAALSDRAHGMAESTLRRHLAALVHAGLIARHDSPNGKRYARRGANGEIARAFGFDLRPLLVRSTEIVRTAEAVRAAEAELTLAREAVSLLKRDALKLALYGQDTEMPGDWEAIQRVLMEVHKQTRRKLSLPELAELKVRLVGILRDIRLMMATEADTNTEKMSGSDAESERLYLNSDKDSSESEQSVGRVNDNNHPTLAHSPTPSKHSEPTIPLSLVLKACPDILPYCDGSPRSWRDLVTAAAYVRGMMGISPSAWDEAQRFMGSEIAAITVVCILQRFATIHSPGGYLRSLSGKAAAEGFSPGPMVMALLNTDGQRAA</sequence>
<dbReference type="Gene3D" id="1.10.10.10">
    <property type="entry name" value="Winged helix-like DNA-binding domain superfamily/Winged helix DNA-binding domain"/>
    <property type="match status" value="1"/>
</dbReference>
<dbReference type="EMBL" id="JAAGOX010000010">
    <property type="protein sequence ID" value="NDW44580.1"/>
    <property type="molecule type" value="Genomic_DNA"/>
</dbReference>
<dbReference type="Pfam" id="PF03428">
    <property type="entry name" value="RP-C"/>
    <property type="match status" value="1"/>
</dbReference>
<dbReference type="NCBIfam" id="NF010396">
    <property type="entry name" value="PRK13824.1"/>
    <property type="match status" value="1"/>
</dbReference>